<name>A0A383UY84_BLUHO</name>
<protein>
    <submittedName>
        <fullName evidence="1">Uncharacterized protein</fullName>
    </submittedName>
</protein>
<gene>
    <name evidence="1" type="ORF">BLGHR1_15058</name>
</gene>
<dbReference type="EMBL" id="UNSH01000064">
    <property type="protein sequence ID" value="SZF04262.1"/>
    <property type="molecule type" value="Genomic_DNA"/>
</dbReference>
<organism evidence="1 2">
    <name type="scientific">Blumeria hordei</name>
    <name type="common">Barley powdery mildew</name>
    <name type="synonym">Blumeria graminis f. sp. hordei</name>
    <dbReference type="NCBI Taxonomy" id="2867405"/>
    <lineage>
        <taxon>Eukaryota</taxon>
        <taxon>Fungi</taxon>
        <taxon>Dikarya</taxon>
        <taxon>Ascomycota</taxon>
        <taxon>Pezizomycotina</taxon>
        <taxon>Leotiomycetes</taxon>
        <taxon>Erysiphales</taxon>
        <taxon>Erysiphaceae</taxon>
        <taxon>Blumeria</taxon>
    </lineage>
</organism>
<dbReference type="AlphaFoldDB" id="A0A383UY84"/>
<dbReference type="VEuPathDB" id="FungiDB:BLGHR1_15058"/>
<reference evidence="1 2" key="1">
    <citation type="submission" date="2017-11" db="EMBL/GenBank/DDBJ databases">
        <authorList>
            <person name="Kracher B."/>
        </authorList>
    </citation>
    <scope>NUCLEOTIDE SEQUENCE [LARGE SCALE GENOMIC DNA]</scope>
    <source>
        <strain evidence="1 2">RACE1</strain>
    </source>
</reference>
<evidence type="ECO:0000313" key="1">
    <source>
        <dbReference type="EMBL" id="SZF04262.1"/>
    </source>
</evidence>
<proteinExistence type="predicted"/>
<dbReference type="Proteomes" id="UP000275772">
    <property type="component" value="Unassembled WGS sequence"/>
</dbReference>
<sequence>MISSYNYFHAGQATRKGDENSLSVYNVRYEPQELTVESAELRLNTFVLTSMRIPNRLRGLYRLHLSAHSSFTIITKLMTIRSDGRDGALLVTNP</sequence>
<accession>A0A383UY84</accession>
<evidence type="ECO:0000313" key="2">
    <source>
        <dbReference type="Proteomes" id="UP000275772"/>
    </source>
</evidence>